<keyword evidence="2" id="KW-1185">Reference proteome</keyword>
<dbReference type="Proteomes" id="UP001418444">
    <property type="component" value="Unassembled WGS sequence"/>
</dbReference>
<dbReference type="RefSeq" id="WP_344786274.1">
    <property type="nucleotide sequence ID" value="NZ_BAAAZW010000022.1"/>
</dbReference>
<dbReference type="Gene3D" id="3.90.1140.10">
    <property type="entry name" value="Cyclic phosphodiesterase"/>
    <property type="match status" value="1"/>
</dbReference>
<evidence type="ECO:0000313" key="2">
    <source>
        <dbReference type="Proteomes" id="UP001418444"/>
    </source>
</evidence>
<reference evidence="2" key="1">
    <citation type="journal article" date="2019" name="Int. J. Syst. Evol. Microbiol.">
        <title>The Global Catalogue of Microorganisms (GCM) 10K type strain sequencing project: providing services to taxonomists for standard genome sequencing and annotation.</title>
        <authorList>
            <consortium name="The Broad Institute Genomics Platform"/>
            <consortium name="The Broad Institute Genome Sequencing Center for Infectious Disease"/>
            <person name="Wu L."/>
            <person name="Ma J."/>
        </authorList>
    </citation>
    <scope>NUCLEOTIDE SEQUENCE [LARGE SCALE GENOMIC DNA]</scope>
    <source>
        <strain evidence="2">JCM 16923</strain>
    </source>
</reference>
<name>A0ABP7PXT9_9ACTN</name>
<evidence type="ECO:0000313" key="1">
    <source>
        <dbReference type="EMBL" id="GAA3971871.1"/>
    </source>
</evidence>
<dbReference type="EMBL" id="BAAAZW010000022">
    <property type="protein sequence ID" value="GAA3971871.1"/>
    <property type="molecule type" value="Genomic_DNA"/>
</dbReference>
<proteinExistence type="predicted"/>
<accession>A0ABP7PXT9</accession>
<organism evidence="1 2">
    <name type="scientific">Gordonia caeni</name>
    <dbReference type="NCBI Taxonomy" id="1007097"/>
    <lineage>
        <taxon>Bacteria</taxon>
        <taxon>Bacillati</taxon>
        <taxon>Actinomycetota</taxon>
        <taxon>Actinomycetes</taxon>
        <taxon>Mycobacteriales</taxon>
        <taxon>Gordoniaceae</taxon>
        <taxon>Gordonia</taxon>
    </lineage>
</organism>
<evidence type="ECO:0008006" key="3">
    <source>
        <dbReference type="Google" id="ProtNLM"/>
    </source>
</evidence>
<protein>
    <recommendedName>
        <fullName evidence="3">2'-5' RNA ligase family protein</fullName>
    </recommendedName>
</protein>
<dbReference type="SUPFAM" id="SSF55144">
    <property type="entry name" value="LigT-like"/>
    <property type="match status" value="1"/>
</dbReference>
<dbReference type="InterPro" id="IPR009097">
    <property type="entry name" value="Cyclic_Pdiesterase"/>
</dbReference>
<comment type="caution">
    <text evidence="1">The sequence shown here is derived from an EMBL/GenBank/DDBJ whole genome shotgun (WGS) entry which is preliminary data.</text>
</comment>
<sequence length="214" mass="22844">MNALTAIDILILPDDTMITHATGWNERLREKLPSGFSLDSSHTPHITLLQRYVHTSRLEDVYRVVGAALATAPVSTLNLTGVRLAHMEMAATPGVGLAGLLVQASPAVIDLQSALISALEPYTGSGGTAAAFVTSPAEPDINADTLRYIESYVPAHSGEHYMAHVTVGQAPLSDLTTLEAEPFQPFVFHPAGVAAYHLGDNGTARTELYRWSLS</sequence>
<gene>
    <name evidence="1" type="ORF">GCM10022231_36650</name>
</gene>